<evidence type="ECO:0000313" key="16">
    <source>
        <dbReference type="Ensembl" id="ENSCINP00000015981.3"/>
    </source>
</evidence>
<dbReference type="Proteomes" id="UP000008144">
    <property type="component" value="Chromosome 10"/>
</dbReference>
<dbReference type="PANTHER" id="PTHR13831">
    <property type="entry name" value="MEMBER OF THE HIR1 FAMILY OF WD-REPEAT PROTEINS"/>
    <property type="match status" value="1"/>
</dbReference>
<evidence type="ECO:0000256" key="5">
    <source>
        <dbReference type="ARBA" id="ARBA00022574"/>
    </source>
</evidence>
<dbReference type="InterPro" id="IPR019015">
    <property type="entry name" value="HIRA_B_motif"/>
</dbReference>
<dbReference type="GO" id="GO:0000785">
    <property type="term" value="C:chromatin"/>
    <property type="evidence" value="ECO:0000318"/>
    <property type="project" value="GO_Central"/>
</dbReference>
<comment type="function">
    <text evidence="1 12">Required for replication-independent chromatin assembly and for the periodic repression of histone gene transcription during the cell cycle.</text>
</comment>
<dbReference type="InParanoid" id="F6WHS8"/>
<dbReference type="GO" id="GO:0006355">
    <property type="term" value="P:regulation of DNA-templated transcription"/>
    <property type="evidence" value="ECO:0007669"/>
    <property type="project" value="InterPro"/>
</dbReference>
<keyword evidence="17" id="KW-1185">Reference proteome</keyword>
<evidence type="ECO:0000256" key="3">
    <source>
        <dbReference type="ARBA" id="ARBA00007306"/>
    </source>
</evidence>
<dbReference type="GeneTree" id="ENSGT00550000074919"/>
<evidence type="ECO:0000256" key="2">
    <source>
        <dbReference type="ARBA" id="ARBA00004123"/>
    </source>
</evidence>
<evidence type="ECO:0000256" key="8">
    <source>
        <dbReference type="ARBA" id="ARBA00023015"/>
    </source>
</evidence>
<dbReference type="InterPro" id="IPR036322">
    <property type="entry name" value="WD40_repeat_dom_sf"/>
</dbReference>
<feature type="domain" description="Protein HIRA-like C-terminal" evidence="14">
    <location>
        <begin position="770"/>
        <end position="980"/>
    </location>
</feature>
<sequence length="1037" mass="116300">MKLFKPPWITHDDKPIFSIDIHPDESRFATGGQGDGGSSGKVIIWNMTPVVNQKDEVNDKIPKVLCVMDNHLACVNSVRWSCNGRYLASGGDDRLIMIWQFAGYGGAGVFGGQPTLKTSTGERWRCTHTLKGHTGDVLDLAWSPGNQWLASCSIDNSVVIWDVEKFPAITTVLKGHTSLVKGVTWDPIGSYVASQSDDKTVKVWKTLDWKLETTITKPFDECTATTHVLRLSWSPDGGILVSAHAMNNSGPTAQIIDRDGWKTDMDFVGHRKAITCTRFNSCMFSKLKTEGESKPYTCCAVGSRDRSLSVWLTSLQRPLVVVHDLFDNSVMDISWSFSGYSLLCCSWDGTVAYIQFTPQELGQTLTQEEKNKLHKETYGKTSTMVSQPLIIENPAMLAIQEKKNDSSVNDQNEKLKPPTTPIKYPCRFVLLNNRNICDWTKQIETRTPSGKRRIIPVFVAPQEALGLSFQTPFFMHQVDKSKTSPHQNSSDKNPTTLKKNENESNIQPNAVQSSVTGKEKTQESFSSPAKLDNDTAHQVYIIRLCEKTLPSVVKEKLVPRSVHFNEQLEPANYFDIEFSENSPSPFFPPSITFHHQTNRLPSSCLPTETWETSSASEEEAGITARITWEEETQNWKRIWRTSEQDMMNMKRKYFHKICIQPVYKSFCNINIFYPPLSVFAFIFKLNININHLSILCYCSGSPSTHQNNSNTSTHDHHQCITSFKIICCVDKDEVWTSVMSAPATAVSLSRLIVCIGCSDHTVCVLSTKSGRQMLPQICFASSSSPLALLQCRGHFVMAVDALCNLSIWNTQNGSVVIDNKSFLNQIISNQNKPTSNSSEAMLQKCSLTDRGLPLITLSNNKALTYDVSLAAWIFVSLPGDSIEQFTDHITVTHDHSHDEDDINGLLSKKFSSGMGCQAGRTFHATASAQRDATLVSLERKLSASLLLQSASHYKRWLLAYVRYLVQGNYDLRLREVCDDLIGPPADRTISDNHVSWKPYILGLSKRMLLREEVLPVIGANLSFQRMYTEYHDQLELA</sequence>
<dbReference type="FunCoup" id="F6WHS8">
    <property type="interactions" value="528"/>
</dbReference>
<reference evidence="16" key="4">
    <citation type="submission" date="2025-09" db="UniProtKB">
        <authorList>
            <consortium name="Ensembl"/>
        </authorList>
    </citation>
    <scope>IDENTIFICATION</scope>
</reference>
<accession>F6WHS8</accession>
<feature type="domain" description="CAF1B/HIR1 beta-propeller" evidence="15">
    <location>
        <begin position="1"/>
        <end position="361"/>
    </location>
</feature>
<proteinExistence type="inferred from homology"/>
<dbReference type="GO" id="GO:0006338">
    <property type="term" value="P:chromatin remodeling"/>
    <property type="evidence" value="ECO:0000318"/>
    <property type="project" value="GO_Central"/>
</dbReference>
<keyword evidence="8 12" id="KW-0805">Transcription regulation</keyword>
<comment type="similarity">
    <text evidence="3 12">Belongs to the WD repeat HIR1 family.</text>
</comment>
<dbReference type="PROSITE" id="PS50294">
    <property type="entry name" value="WD_REPEATS_REGION"/>
    <property type="match status" value="3"/>
</dbReference>
<name>F6WHS8_CIOIN</name>
<evidence type="ECO:0000256" key="1">
    <source>
        <dbReference type="ARBA" id="ARBA00002677"/>
    </source>
</evidence>
<dbReference type="AlphaFoldDB" id="F6WHS8"/>
<reference evidence="16" key="3">
    <citation type="submission" date="2025-08" db="UniProtKB">
        <authorList>
            <consortium name="Ensembl"/>
        </authorList>
    </citation>
    <scope>IDENTIFICATION</scope>
</reference>
<dbReference type="InterPro" id="IPR011494">
    <property type="entry name" value="HIRA-like_C"/>
</dbReference>
<evidence type="ECO:0000256" key="11">
    <source>
        <dbReference type="PROSITE-ProRule" id="PRU00221"/>
    </source>
</evidence>
<dbReference type="GO" id="GO:0000417">
    <property type="term" value="C:HIR complex"/>
    <property type="evidence" value="ECO:0000318"/>
    <property type="project" value="GO_Central"/>
</dbReference>
<evidence type="ECO:0000259" key="14">
    <source>
        <dbReference type="Pfam" id="PF07569"/>
    </source>
</evidence>
<evidence type="ECO:0000256" key="6">
    <source>
        <dbReference type="ARBA" id="ARBA00022737"/>
    </source>
</evidence>
<feature type="repeat" description="WD" evidence="11">
    <location>
        <begin position="173"/>
        <end position="205"/>
    </location>
</feature>
<dbReference type="InterPro" id="IPR031120">
    <property type="entry name" value="HIR1-like"/>
</dbReference>
<dbReference type="FunFam" id="2.130.10.10:FF:001473">
    <property type="entry name" value="Protein HIRA"/>
    <property type="match status" value="1"/>
</dbReference>
<evidence type="ECO:0000259" key="15">
    <source>
        <dbReference type="Pfam" id="PF24105"/>
    </source>
</evidence>
<dbReference type="GO" id="GO:0005634">
    <property type="term" value="C:nucleus"/>
    <property type="evidence" value="ECO:0007669"/>
    <property type="project" value="UniProtKB-SubCell"/>
</dbReference>
<dbReference type="PROSITE" id="PS00678">
    <property type="entry name" value="WD_REPEATS_1"/>
    <property type="match status" value="1"/>
</dbReference>
<dbReference type="FunFam" id="2.130.10.10:FF:000075">
    <property type="entry name" value="Protein HIRA"/>
    <property type="match status" value="1"/>
</dbReference>
<organism evidence="16 17">
    <name type="scientific">Ciona intestinalis</name>
    <name type="common">Transparent sea squirt</name>
    <name type="synonym">Ascidia intestinalis</name>
    <dbReference type="NCBI Taxonomy" id="7719"/>
    <lineage>
        <taxon>Eukaryota</taxon>
        <taxon>Metazoa</taxon>
        <taxon>Chordata</taxon>
        <taxon>Tunicata</taxon>
        <taxon>Ascidiacea</taxon>
        <taxon>Phlebobranchia</taxon>
        <taxon>Cionidae</taxon>
        <taxon>Ciona</taxon>
    </lineage>
</organism>
<evidence type="ECO:0000256" key="13">
    <source>
        <dbReference type="SAM" id="MobiDB-lite"/>
    </source>
</evidence>
<dbReference type="EMBL" id="EAAA01000627">
    <property type="status" value="NOT_ANNOTATED_CDS"/>
    <property type="molecule type" value="Genomic_DNA"/>
</dbReference>
<dbReference type="PROSITE" id="PS50082">
    <property type="entry name" value="WD_REPEATS_2"/>
    <property type="match status" value="3"/>
</dbReference>
<dbReference type="CDD" id="cd00200">
    <property type="entry name" value="WD40"/>
    <property type="match status" value="1"/>
</dbReference>
<keyword evidence="5 11" id="KW-0853">WD repeat</keyword>
<dbReference type="SUPFAM" id="SSF50978">
    <property type="entry name" value="WD40 repeat-like"/>
    <property type="match status" value="1"/>
</dbReference>
<dbReference type="SMART" id="SM00320">
    <property type="entry name" value="WD40"/>
    <property type="match status" value="8"/>
</dbReference>
<dbReference type="GO" id="GO:0006351">
    <property type="term" value="P:DNA-templated transcription"/>
    <property type="evidence" value="ECO:0007669"/>
    <property type="project" value="InterPro"/>
</dbReference>
<evidence type="ECO:0000256" key="12">
    <source>
        <dbReference type="RuleBase" id="RU364014"/>
    </source>
</evidence>
<dbReference type="STRING" id="7719.ENSCINP00000015981"/>
<protein>
    <recommendedName>
        <fullName evidence="4 12">Protein HIRA</fullName>
    </recommendedName>
</protein>
<dbReference type="Pfam" id="PF09453">
    <property type="entry name" value="HIRA_B"/>
    <property type="match status" value="1"/>
</dbReference>
<feature type="repeat" description="WD" evidence="11">
    <location>
        <begin position="130"/>
        <end position="171"/>
    </location>
</feature>
<evidence type="ECO:0000256" key="10">
    <source>
        <dbReference type="ARBA" id="ARBA00023242"/>
    </source>
</evidence>
<dbReference type="Pfam" id="PF24105">
    <property type="entry name" value="Beta-prop_CAF1B_HIR1"/>
    <property type="match status" value="1"/>
</dbReference>
<keyword evidence="12" id="KW-0678">Repressor</keyword>
<keyword evidence="9 12" id="KW-0804">Transcription</keyword>
<feature type="region of interest" description="Disordered" evidence="13">
    <location>
        <begin position="479"/>
        <end position="530"/>
    </location>
</feature>
<feature type="repeat" description="WD" evidence="11">
    <location>
        <begin position="68"/>
        <end position="100"/>
    </location>
</feature>
<dbReference type="Pfam" id="PF07569">
    <property type="entry name" value="Hira"/>
    <property type="match status" value="1"/>
</dbReference>
<evidence type="ECO:0000313" key="17">
    <source>
        <dbReference type="Proteomes" id="UP000008144"/>
    </source>
</evidence>
<dbReference type="InterPro" id="IPR015943">
    <property type="entry name" value="WD40/YVTN_repeat-like_dom_sf"/>
</dbReference>
<evidence type="ECO:0000256" key="4">
    <source>
        <dbReference type="ARBA" id="ARBA00021597"/>
    </source>
</evidence>
<evidence type="ECO:0000256" key="9">
    <source>
        <dbReference type="ARBA" id="ARBA00023163"/>
    </source>
</evidence>
<dbReference type="OMA" id="RGSWDGD"/>
<keyword evidence="10 12" id="KW-0539">Nucleus</keyword>
<reference evidence="17" key="1">
    <citation type="journal article" date="2002" name="Science">
        <title>The draft genome of Ciona intestinalis: insights into chordate and vertebrate origins.</title>
        <authorList>
            <person name="Dehal P."/>
            <person name="Satou Y."/>
            <person name="Campbell R.K."/>
            <person name="Chapman J."/>
            <person name="Degnan B."/>
            <person name="De Tomaso A."/>
            <person name="Davidson B."/>
            <person name="Di Gregorio A."/>
            <person name="Gelpke M."/>
            <person name="Goodstein D.M."/>
            <person name="Harafuji N."/>
            <person name="Hastings K.E."/>
            <person name="Ho I."/>
            <person name="Hotta K."/>
            <person name="Huang W."/>
            <person name="Kawashima T."/>
            <person name="Lemaire P."/>
            <person name="Martinez D."/>
            <person name="Meinertzhagen I.A."/>
            <person name="Necula S."/>
            <person name="Nonaka M."/>
            <person name="Putnam N."/>
            <person name="Rash S."/>
            <person name="Saiga H."/>
            <person name="Satake M."/>
            <person name="Terry A."/>
            <person name="Yamada L."/>
            <person name="Wang H.G."/>
            <person name="Awazu S."/>
            <person name="Azumi K."/>
            <person name="Boore J."/>
            <person name="Branno M."/>
            <person name="Chin-Bow S."/>
            <person name="DeSantis R."/>
            <person name="Doyle S."/>
            <person name="Francino P."/>
            <person name="Keys D.N."/>
            <person name="Haga S."/>
            <person name="Hayashi H."/>
            <person name="Hino K."/>
            <person name="Imai K.S."/>
            <person name="Inaba K."/>
            <person name="Kano S."/>
            <person name="Kobayashi K."/>
            <person name="Kobayashi M."/>
            <person name="Lee B.I."/>
            <person name="Makabe K.W."/>
            <person name="Manohar C."/>
            <person name="Matassi G."/>
            <person name="Medina M."/>
            <person name="Mochizuki Y."/>
            <person name="Mount S."/>
            <person name="Morishita T."/>
            <person name="Miura S."/>
            <person name="Nakayama A."/>
            <person name="Nishizaka S."/>
            <person name="Nomoto H."/>
            <person name="Ohta F."/>
            <person name="Oishi K."/>
            <person name="Rigoutsos I."/>
            <person name="Sano M."/>
            <person name="Sasaki A."/>
            <person name="Sasakura Y."/>
            <person name="Shoguchi E."/>
            <person name="Shin-i T."/>
            <person name="Spagnuolo A."/>
            <person name="Stainier D."/>
            <person name="Suzuki M.M."/>
            <person name="Tassy O."/>
            <person name="Takatori N."/>
            <person name="Tokuoka M."/>
            <person name="Yagi K."/>
            <person name="Yoshizaki F."/>
            <person name="Wada S."/>
            <person name="Zhang C."/>
            <person name="Hyatt P.D."/>
            <person name="Larimer F."/>
            <person name="Detter C."/>
            <person name="Doggett N."/>
            <person name="Glavina T."/>
            <person name="Hawkins T."/>
            <person name="Richardson P."/>
            <person name="Lucas S."/>
            <person name="Kohara Y."/>
            <person name="Levine M."/>
            <person name="Satoh N."/>
            <person name="Rokhsar D.S."/>
        </authorList>
    </citation>
    <scope>NUCLEOTIDE SEQUENCE [LARGE SCALE GENOMIC DNA]</scope>
</reference>
<dbReference type="PANTHER" id="PTHR13831:SF0">
    <property type="entry name" value="PROTEIN HIRA"/>
    <property type="match status" value="1"/>
</dbReference>
<dbReference type="InterPro" id="IPR001680">
    <property type="entry name" value="WD40_rpt"/>
</dbReference>
<reference evidence="16" key="2">
    <citation type="journal article" date="2008" name="Genome Biol.">
        <title>Improved genome assembly and evidence-based global gene model set for the chordate Ciona intestinalis: new insight into intron and operon populations.</title>
        <authorList>
            <person name="Satou Y."/>
            <person name="Mineta K."/>
            <person name="Ogasawara M."/>
            <person name="Sasakura Y."/>
            <person name="Shoguchi E."/>
            <person name="Ueno K."/>
            <person name="Yamada L."/>
            <person name="Matsumoto J."/>
            <person name="Wasserscheid J."/>
            <person name="Dewar K."/>
            <person name="Wiley G.B."/>
            <person name="Macmil S.L."/>
            <person name="Roe B.A."/>
            <person name="Zeller R.W."/>
            <person name="Hastings K.E."/>
            <person name="Lemaire P."/>
            <person name="Lindquist E."/>
            <person name="Endo T."/>
            <person name="Hotta K."/>
            <person name="Inaba K."/>
        </authorList>
    </citation>
    <scope>NUCLEOTIDE SEQUENCE [LARGE SCALE GENOMIC DNA]</scope>
    <source>
        <strain evidence="16">wild type</strain>
    </source>
</reference>
<dbReference type="InterPro" id="IPR019775">
    <property type="entry name" value="WD40_repeat_CS"/>
</dbReference>
<keyword evidence="6 12" id="KW-0677">Repeat</keyword>
<dbReference type="InterPro" id="IPR055410">
    <property type="entry name" value="Beta-prop_CAF1B_HIR1"/>
</dbReference>
<feature type="compositionally biased region" description="Polar residues" evidence="13">
    <location>
        <begin position="484"/>
        <end position="516"/>
    </location>
</feature>
<keyword evidence="7 12" id="KW-0156">Chromatin regulator</keyword>
<comment type="subcellular location">
    <subcellularLocation>
        <location evidence="2 12">Nucleus</location>
    </subcellularLocation>
</comment>
<dbReference type="Ensembl" id="ENSCINT00000015981.3">
    <property type="protein sequence ID" value="ENSCINP00000015981.3"/>
    <property type="gene ID" value="ENSCING00000007804.3"/>
</dbReference>
<evidence type="ECO:0000256" key="7">
    <source>
        <dbReference type="ARBA" id="ARBA00022853"/>
    </source>
</evidence>
<dbReference type="Gene3D" id="2.130.10.10">
    <property type="entry name" value="YVTN repeat-like/Quinoprotein amine dehydrogenase"/>
    <property type="match status" value="2"/>
</dbReference>